<dbReference type="CDD" id="cd03469">
    <property type="entry name" value="Rieske_RO_Alpha_N"/>
    <property type="match status" value="1"/>
</dbReference>
<dbReference type="InterPro" id="IPR017941">
    <property type="entry name" value="Rieske_2Fe-2S"/>
</dbReference>
<reference evidence="10" key="1">
    <citation type="submission" date="2014-12" db="EMBL/GenBank/DDBJ databases">
        <authorList>
            <person name="Salcher M.M."/>
        </authorList>
    </citation>
    <scope>NUCLEOTIDE SEQUENCE [LARGE SCALE GENOMIC DNA]</scope>
    <source>
        <strain evidence="10">MMS-10A-171</strain>
    </source>
</reference>
<proteinExistence type="inferred from homology"/>
<evidence type="ECO:0000256" key="4">
    <source>
        <dbReference type="ARBA" id="ARBA00022723"/>
    </source>
</evidence>
<feature type="domain" description="Rieske" evidence="8">
    <location>
        <begin position="44"/>
        <end position="141"/>
    </location>
</feature>
<keyword evidence="6" id="KW-0408">Iron</keyword>
<keyword evidence="3" id="KW-0001">2Fe-2S</keyword>
<accession>A0A0D6EVC2</accession>
<evidence type="ECO:0000313" key="10">
    <source>
        <dbReference type="Proteomes" id="UP000064007"/>
    </source>
</evidence>
<dbReference type="SUPFAM" id="SSF50022">
    <property type="entry name" value="ISP domain"/>
    <property type="match status" value="1"/>
</dbReference>
<evidence type="ECO:0000256" key="5">
    <source>
        <dbReference type="ARBA" id="ARBA00023002"/>
    </source>
</evidence>
<dbReference type="PANTHER" id="PTHR43756:SF5">
    <property type="entry name" value="CHOLINE MONOOXYGENASE, CHLOROPLASTIC"/>
    <property type="match status" value="1"/>
</dbReference>
<dbReference type="PANTHER" id="PTHR43756">
    <property type="entry name" value="CHOLINE MONOOXYGENASE, CHLOROPLASTIC"/>
    <property type="match status" value="1"/>
</dbReference>
<gene>
    <name evidence="9" type="ORF">BN1208_0691</name>
</gene>
<dbReference type="HOGENOM" id="CLU_026244_3_0_4"/>
<evidence type="ECO:0000313" key="9">
    <source>
        <dbReference type="EMBL" id="CEZ19577.1"/>
    </source>
</evidence>
<keyword evidence="5" id="KW-0560">Oxidoreductase</keyword>
<sequence>MLTLKTDDSQAKIFSQLPVHSYIDPSIFEIEKKAIFDKYPKYLGHRLMAPQQGNYHVLEALNKSAVLVNNNGKINVLSNVCRHRQALMLENQGSASHIVCPLHRWTYSLDGTLEGAPYFKENPCLNLESFPVEEIHNLIFKQTHKQSSINIKDAMEFKQLNQLLNFDDYKLHSVKIDHYDFNWKTFIEVYLEDYHVWAFHPGLNNIVDCDDLSWEFKAFSSIQKVPFREKNQSQSSEVYDLWKSKINEQSGHSKPQFGAIWLTIYPFFMIEWYPNVIVVSHLIPDDVNHCRNIIEFYYPEETILFDQDYIAAQQAAYNETALEDKIICEKMHEGRRSLFKNKQEDMGPYHEPLEDGLKHFHQWYQTEMSSHL</sequence>
<dbReference type="RefSeq" id="WP_046487894.1">
    <property type="nucleotide sequence ID" value="NZ_LN827929.1"/>
</dbReference>
<dbReference type="GO" id="GO:0051537">
    <property type="term" value="F:2 iron, 2 sulfur cluster binding"/>
    <property type="evidence" value="ECO:0007669"/>
    <property type="project" value="UniProtKB-KW"/>
</dbReference>
<evidence type="ECO:0000256" key="3">
    <source>
        <dbReference type="ARBA" id="ARBA00022714"/>
    </source>
</evidence>
<dbReference type="STRING" id="1581557.BN1208_0691"/>
<dbReference type="EMBL" id="LN827929">
    <property type="protein sequence ID" value="CEZ19577.1"/>
    <property type="molecule type" value="Genomic_DNA"/>
</dbReference>
<dbReference type="KEGG" id="mbat:BN1208_0691"/>
<dbReference type="Proteomes" id="UP000064007">
    <property type="component" value="Chromosome 1"/>
</dbReference>
<protein>
    <submittedName>
        <fullName evidence="9">Rieske (2Fe-2S) iron-sulfur domain protein</fullName>
    </submittedName>
</protein>
<dbReference type="InterPro" id="IPR015879">
    <property type="entry name" value="Ring_hydroxy_dOase_asu_C_dom"/>
</dbReference>
<dbReference type="Gene3D" id="3.90.380.10">
    <property type="entry name" value="Naphthalene 1,2-dioxygenase Alpha Subunit, Chain A, domain 1"/>
    <property type="match status" value="1"/>
</dbReference>
<keyword evidence="10" id="KW-1185">Reference proteome</keyword>
<evidence type="ECO:0000256" key="1">
    <source>
        <dbReference type="ARBA" id="ARBA00001962"/>
    </source>
</evidence>
<dbReference type="CDD" id="cd00680">
    <property type="entry name" value="RHO_alpha_C"/>
    <property type="match status" value="1"/>
</dbReference>
<dbReference type="Gene3D" id="2.102.10.10">
    <property type="entry name" value="Rieske [2Fe-2S] iron-sulphur domain"/>
    <property type="match status" value="1"/>
</dbReference>
<dbReference type="Pfam" id="PF00848">
    <property type="entry name" value="Ring_hydroxyl_A"/>
    <property type="match status" value="1"/>
</dbReference>
<dbReference type="SUPFAM" id="SSF55961">
    <property type="entry name" value="Bet v1-like"/>
    <property type="match status" value="1"/>
</dbReference>
<comment type="cofactor">
    <cofactor evidence="1">
        <name>Fe cation</name>
        <dbReference type="ChEBI" id="CHEBI:24875"/>
    </cofactor>
</comment>
<evidence type="ECO:0000256" key="6">
    <source>
        <dbReference type="ARBA" id="ARBA00023004"/>
    </source>
</evidence>
<name>A0A0D6EVC2_9PROT</name>
<dbReference type="GO" id="GO:0016491">
    <property type="term" value="F:oxidoreductase activity"/>
    <property type="evidence" value="ECO:0007669"/>
    <property type="project" value="UniProtKB-KW"/>
</dbReference>
<dbReference type="GO" id="GO:0005506">
    <property type="term" value="F:iron ion binding"/>
    <property type="evidence" value="ECO:0007669"/>
    <property type="project" value="InterPro"/>
</dbReference>
<dbReference type="PROSITE" id="PS51296">
    <property type="entry name" value="RIESKE"/>
    <property type="match status" value="1"/>
</dbReference>
<dbReference type="InterPro" id="IPR036922">
    <property type="entry name" value="Rieske_2Fe-2S_sf"/>
</dbReference>
<evidence type="ECO:0000256" key="2">
    <source>
        <dbReference type="ARBA" id="ARBA00008751"/>
    </source>
</evidence>
<dbReference type="AlphaFoldDB" id="A0A0D6EVC2"/>
<dbReference type="Pfam" id="PF00355">
    <property type="entry name" value="Rieske"/>
    <property type="match status" value="1"/>
</dbReference>
<organism evidence="9 10">
    <name type="scientific">Candidatus Methylopumilus planktonicus</name>
    <dbReference type="NCBI Taxonomy" id="1581557"/>
    <lineage>
        <taxon>Bacteria</taxon>
        <taxon>Pseudomonadati</taxon>
        <taxon>Pseudomonadota</taxon>
        <taxon>Betaproteobacteria</taxon>
        <taxon>Nitrosomonadales</taxon>
        <taxon>Methylophilaceae</taxon>
        <taxon>Candidatus Methylopumilus</taxon>
    </lineage>
</organism>
<evidence type="ECO:0000259" key="8">
    <source>
        <dbReference type="PROSITE" id="PS51296"/>
    </source>
</evidence>
<dbReference type="InterPro" id="IPR001663">
    <property type="entry name" value="Rng_hydr_dOase-A"/>
</dbReference>
<evidence type="ECO:0000256" key="7">
    <source>
        <dbReference type="ARBA" id="ARBA00023014"/>
    </source>
</evidence>
<keyword evidence="7" id="KW-0411">Iron-sulfur</keyword>
<dbReference type="OrthoDB" id="9769355at2"/>
<comment type="similarity">
    <text evidence="2">Belongs to the bacterial ring-hydroxylating dioxygenase alpha subunit family.</text>
</comment>
<keyword evidence="4" id="KW-0479">Metal-binding</keyword>